<name>A0AAX4JAE1_9MICR</name>
<organism evidence="1 2">
    <name type="scientific">Vairimorpha necatrix</name>
    <dbReference type="NCBI Taxonomy" id="6039"/>
    <lineage>
        <taxon>Eukaryota</taxon>
        <taxon>Fungi</taxon>
        <taxon>Fungi incertae sedis</taxon>
        <taxon>Microsporidia</taxon>
        <taxon>Nosematidae</taxon>
        <taxon>Vairimorpha</taxon>
    </lineage>
</organism>
<keyword evidence="2" id="KW-1185">Reference proteome</keyword>
<dbReference type="EMBL" id="CP142728">
    <property type="protein sequence ID" value="WUR02818.1"/>
    <property type="molecule type" value="Genomic_DNA"/>
</dbReference>
<gene>
    <name evidence="1" type="ORF">VNE69_03039</name>
</gene>
<protein>
    <submittedName>
        <fullName evidence="1">Uncharacterized protein</fullName>
    </submittedName>
</protein>
<dbReference type="AlphaFoldDB" id="A0AAX4JAE1"/>
<dbReference type="Proteomes" id="UP001334084">
    <property type="component" value="Chromosome 3"/>
</dbReference>
<accession>A0AAX4JAE1</accession>
<evidence type="ECO:0000313" key="2">
    <source>
        <dbReference type="Proteomes" id="UP001334084"/>
    </source>
</evidence>
<evidence type="ECO:0000313" key="1">
    <source>
        <dbReference type="EMBL" id="WUR02818.1"/>
    </source>
</evidence>
<proteinExistence type="predicted"/>
<reference evidence="1" key="1">
    <citation type="journal article" date="2024" name="BMC Genomics">
        <title>Functional annotation of a divergent genome using sequence and structure-based similarity.</title>
        <authorList>
            <person name="Svedberg D."/>
            <person name="Winiger R.R."/>
            <person name="Berg A."/>
            <person name="Sharma H."/>
            <person name="Tellgren-Roth C."/>
            <person name="Debrunner-Vossbrinck B.A."/>
            <person name="Vossbrinck C.R."/>
            <person name="Barandun J."/>
        </authorList>
    </citation>
    <scope>NUCLEOTIDE SEQUENCE</scope>
    <source>
        <strain evidence="1">Illinois isolate</strain>
    </source>
</reference>
<dbReference type="RefSeq" id="XP_065328963.1">
    <property type="nucleotide sequence ID" value="XM_065472891.1"/>
</dbReference>
<sequence length="79" mass="9877">MSDWTNFDNTKQVNEWTNDEQSDLYKNIDYKNEWLDENNKTEEEEEKNELYEKMGLKYESMFDGPKLFHREQTRKRRNM</sequence>
<dbReference type="GeneID" id="90540635"/>
<dbReference type="KEGG" id="vnx:VNE69_03039"/>